<dbReference type="InterPro" id="IPR028082">
    <property type="entry name" value="Peripla_BP_I"/>
</dbReference>
<dbReference type="CDD" id="cd01392">
    <property type="entry name" value="HTH_LacI"/>
    <property type="match status" value="1"/>
</dbReference>
<dbReference type="EMBL" id="FQUX01000001">
    <property type="protein sequence ID" value="SHE61444.1"/>
    <property type="molecule type" value="Genomic_DNA"/>
</dbReference>
<evidence type="ECO:0000256" key="1">
    <source>
        <dbReference type="ARBA" id="ARBA00023015"/>
    </source>
</evidence>
<dbReference type="Pfam" id="PF13407">
    <property type="entry name" value="Peripla_BP_4"/>
    <property type="match status" value="1"/>
</dbReference>
<evidence type="ECO:0000313" key="6">
    <source>
        <dbReference type="Proteomes" id="UP000184406"/>
    </source>
</evidence>
<evidence type="ECO:0000259" key="4">
    <source>
        <dbReference type="PROSITE" id="PS50932"/>
    </source>
</evidence>
<name>A0A1M4UXJ2_9FLAO</name>
<dbReference type="Proteomes" id="UP000184406">
    <property type="component" value="Unassembled WGS sequence"/>
</dbReference>
<dbReference type="InterPro" id="IPR010982">
    <property type="entry name" value="Lambda_DNA-bd_dom_sf"/>
</dbReference>
<dbReference type="AlphaFoldDB" id="A0A1M4UXJ2"/>
<dbReference type="GO" id="GO:0003700">
    <property type="term" value="F:DNA-binding transcription factor activity"/>
    <property type="evidence" value="ECO:0007669"/>
    <property type="project" value="TreeGrafter"/>
</dbReference>
<dbReference type="OrthoDB" id="628703at2"/>
<sequence length="349" mass="39735">MDNLIGIKQIAKLANVSIGTVDRVLHNRPGVSNATRDKIKAIIKETGYKKNTVASRLNLAGRKKLKIAVLIPEVSSNWSYWELPKKGIEKAVEELSEMGILVSYYYFNDPFSFIKLGDAITNKNYDALVTVPFFMVECNNLLSKTKAKNIPVVFMDTEIKLDYPSYFIRQNSHKAGMVGARLLHGLVGTEGLYFVINIVTDRGLHANNQQRENGFREFFATNFKGKPISIMTINHPIDRPFEINPEIENWFKDPRRKGIFVTNARSYLIPDILKTYNVSNVSVVGFDLHQDNLECLRKQEIDFLINQKPEFQGYTAIKGMFKFLTEQDSSDLNMDVPVEIIVQENSDAL</sequence>
<dbReference type="InterPro" id="IPR025997">
    <property type="entry name" value="SBP_2_dom"/>
</dbReference>
<gene>
    <name evidence="5" type="ORF">SAMN03080594_101774</name>
</gene>
<evidence type="ECO:0000313" key="5">
    <source>
        <dbReference type="EMBL" id="SHE61444.1"/>
    </source>
</evidence>
<dbReference type="SMART" id="SM00354">
    <property type="entry name" value="HTH_LACI"/>
    <property type="match status" value="1"/>
</dbReference>
<feature type="domain" description="HTH lacI-type" evidence="4">
    <location>
        <begin position="5"/>
        <end position="59"/>
    </location>
</feature>
<reference evidence="6" key="1">
    <citation type="submission" date="2016-11" db="EMBL/GenBank/DDBJ databases">
        <authorList>
            <person name="Varghese N."/>
            <person name="Submissions S."/>
        </authorList>
    </citation>
    <scope>NUCLEOTIDE SEQUENCE [LARGE SCALE GENOMIC DNA]</scope>
    <source>
        <strain evidence="6">DSM 17539</strain>
    </source>
</reference>
<keyword evidence="3" id="KW-0804">Transcription</keyword>
<dbReference type="RefSeq" id="WP_072860371.1">
    <property type="nucleotide sequence ID" value="NZ_FQUX01000001.1"/>
</dbReference>
<keyword evidence="6" id="KW-1185">Reference proteome</keyword>
<dbReference type="Gene3D" id="1.10.260.40">
    <property type="entry name" value="lambda repressor-like DNA-binding domains"/>
    <property type="match status" value="1"/>
</dbReference>
<keyword evidence="2" id="KW-0238">DNA-binding</keyword>
<dbReference type="GO" id="GO:0000976">
    <property type="term" value="F:transcription cis-regulatory region binding"/>
    <property type="evidence" value="ECO:0007669"/>
    <property type="project" value="TreeGrafter"/>
</dbReference>
<dbReference type="InterPro" id="IPR000843">
    <property type="entry name" value="HTH_LacI"/>
</dbReference>
<evidence type="ECO:0000256" key="3">
    <source>
        <dbReference type="ARBA" id="ARBA00023163"/>
    </source>
</evidence>
<keyword evidence="1" id="KW-0805">Transcription regulation</keyword>
<accession>A0A1M4UXJ2</accession>
<dbReference type="SUPFAM" id="SSF53822">
    <property type="entry name" value="Periplasmic binding protein-like I"/>
    <property type="match status" value="1"/>
</dbReference>
<dbReference type="Gene3D" id="3.40.50.2300">
    <property type="match status" value="2"/>
</dbReference>
<dbReference type="PROSITE" id="PS50932">
    <property type="entry name" value="HTH_LACI_2"/>
    <property type="match status" value="1"/>
</dbReference>
<dbReference type="Pfam" id="PF00356">
    <property type="entry name" value="LacI"/>
    <property type="match status" value="1"/>
</dbReference>
<dbReference type="PANTHER" id="PTHR30146">
    <property type="entry name" value="LACI-RELATED TRANSCRIPTIONAL REPRESSOR"/>
    <property type="match status" value="1"/>
</dbReference>
<organism evidence="5 6">
    <name type="scientific">Arenibacter palladensis</name>
    <dbReference type="NCBI Taxonomy" id="237373"/>
    <lineage>
        <taxon>Bacteria</taxon>
        <taxon>Pseudomonadati</taxon>
        <taxon>Bacteroidota</taxon>
        <taxon>Flavobacteriia</taxon>
        <taxon>Flavobacteriales</taxon>
        <taxon>Flavobacteriaceae</taxon>
        <taxon>Arenibacter</taxon>
    </lineage>
</organism>
<proteinExistence type="predicted"/>
<evidence type="ECO:0000256" key="2">
    <source>
        <dbReference type="ARBA" id="ARBA00023125"/>
    </source>
</evidence>
<dbReference type="SUPFAM" id="SSF47413">
    <property type="entry name" value="lambda repressor-like DNA-binding domains"/>
    <property type="match status" value="1"/>
</dbReference>
<dbReference type="PANTHER" id="PTHR30146:SF144">
    <property type="entry name" value="LACI-FAMILY TRANSCRIPTION REGULATOR"/>
    <property type="match status" value="1"/>
</dbReference>
<protein>
    <submittedName>
        <fullName evidence="5">LacI family transcriptional regulator</fullName>
    </submittedName>
</protein>